<reference evidence="1" key="1">
    <citation type="submission" date="2020-11" db="EMBL/GenBank/DDBJ databases">
        <authorList>
            <consortium name="DOE Joint Genome Institute"/>
            <person name="Ahrendt S."/>
            <person name="Riley R."/>
            <person name="Andreopoulos W."/>
            <person name="Labutti K."/>
            <person name="Pangilinan J."/>
            <person name="Ruiz-Duenas F.J."/>
            <person name="Barrasa J.M."/>
            <person name="Sanchez-Garcia M."/>
            <person name="Camarero S."/>
            <person name="Miyauchi S."/>
            <person name="Serrano A."/>
            <person name="Linde D."/>
            <person name="Babiker R."/>
            <person name="Drula E."/>
            <person name="Ayuso-Fernandez I."/>
            <person name="Pacheco R."/>
            <person name="Padilla G."/>
            <person name="Ferreira P."/>
            <person name="Barriuso J."/>
            <person name="Kellner H."/>
            <person name="Castanera R."/>
            <person name="Alfaro M."/>
            <person name="Ramirez L."/>
            <person name="Pisabarro A.G."/>
            <person name="Kuo A."/>
            <person name="Tritt A."/>
            <person name="Lipzen A."/>
            <person name="He G."/>
            <person name="Yan M."/>
            <person name="Ng V."/>
            <person name="Cullen D."/>
            <person name="Martin F."/>
            <person name="Rosso M.-N."/>
            <person name="Henrissat B."/>
            <person name="Hibbett D."/>
            <person name="Martinez A.T."/>
            <person name="Grigoriev I.V."/>
        </authorList>
    </citation>
    <scope>NUCLEOTIDE SEQUENCE</scope>
    <source>
        <strain evidence="1">CBS 506.95</strain>
    </source>
</reference>
<evidence type="ECO:0000313" key="1">
    <source>
        <dbReference type="EMBL" id="KAF9531553.1"/>
    </source>
</evidence>
<dbReference type="InterPro" id="IPR015943">
    <property type="entry name" value="WD40/YVTN_repeat-like_dom_sf"/>
</dbReference>
<organism evidence="1 2">
    <name type="scientific">Crepidotus variabilis</name>
    <dbReference type="NCBI Taxonomy" id="179855"/>
    <lineage>
        <taxon>Eukaryota</taxon>
        <taxon>Fungi</taxon>
        <taxon>Dikarya</taxon>
        <taxon>Basidiomycota</taxon>
        <taxon>Agaricomycotina</taxon>
        <taxon>Agaricomycetes</taxon>
        <taxon>Agaricomycetidae</taxon>
        <taxon>Agaricales</taxon>
        <taxon>Agaricineae</taxon>
        <taxon>Crepidotaceae</taxon>
        <taxon>Crepidotus</taxon>
    </lineage>
</organism>
<accession>A0A9P6EMG4</accession>
<gene>
    <name evidence="1" type="ORF">CPB83DRAFT_891899</name>
</gene>
<dbReference type="Gene3D" id="2.130.10.10">
    <property type="entry name" value="YVTN repeat-like/Quinoprotein amine dehydrogenase"/>
    <property type="match status" value="1"/>
</dbReference>
<protein>
    <submittedName>
        <fullName evidence="1">WD40-repeat-containing domain protein</fullName>
    </submittedName>
</protein>
<dbReference type="OrthoDB" id="3107538at2759"/>
<evidence type="ECO:0000313" key="2">
    <source>
        <dbReference type="Proteomes" id="UP000807306"/>
    </source>
</evidence>
<dbReference type="SUPFAM" id="SSF50978">
    <property type="entry name" value="WD40 repeat-like"/>
    <property type="match status" value="1"/>
</dbReference>
<dbReference type="EMBL" id="MU157835">
    <property type="protein sequence ID" value="KAF9531553.1"/>
    <property type="molecule type" value="Genomic_DNA"/>
</dbReference>
<dbReference type="AlphaFoldDB" id="A0A9P6EMG4"/>
<dbReference type="InterPro" id="IPR036322">
    <property type="entry name" value="WD40_repeat_dom_sf"/>
</dbReference>
<name>A0A9P6EMG4_9AGAR</name>
<keyword evidence="2" id="KW-1185">Reference proteome</keyword>
<sequence>MGSFLSSLAPGIFSMSNDVGLVVYTTIDTNIPNVTSVRVHPAGSLIVVGNDTGSIALYRIADVNHLCHRFSLTYEYGGVSEICWIGHDYVAIGTTRGRLILFKLEGDGRRLYESSHVIAHGDGAAQVAVDSLAYDLKTKCVVSVGDGKKSVRMWDHAEDGSLKEKAQAISTTAYSIPRYVTFFREGQQLLVAFLERPVIQTFTINPFAFAQELRLELDEDHYIGNALILETSGKLAIYSLKFGCCFFDLSTMTRVLSHSPQSQKCNAECSQALASLRDGTYVVSAWGQSSIMIVRASDGKHCGSLKVRRGKIRAIDSRPGQEDLLVASSLTDDGLSTLTIWSNKLRMSNASTPM</sequence>
<proteinExistence type="predicted"/>
<comment type="caution">
    <text evidence="1">The sequence shown here is derived from an EMBL/GenBank/DDBJ whole genome shotgun (WGS) entry which is preliminary data.</text>
</comment>
<dbReference type="Proteomes" id="UP000807306">
    <property type="component" value="Unassembled WGS sequence"/>
</dbReference>